<evidence type="ECO:0000313" key="2">
    <source>
        <dbReference type="EMBL" id="GFR19172.1"/>
    </source>
</evidence>
<gene>
    <name evidence="2" type="primary">AVEN_213415_1</name>
    <name evidence="2" type="ORF">TNCT_3411</name>
</gene>
<keyword evidence="1" id="KW-1133">Transmembrane helix</keyword>
<keyword evidence="3" id="KW-1185">Reference proteome</keyword>
<reference evidence="2" key="1">
    <citation type="submission" date="2020-07" db="EMBL/GenBank/DDBJ databases">
        <title>Multicomponent nature underlies the extraordinary mechanical properties of spider dragline silk.</title>
        <authorList>
            <person name="Kono N."/>
            <person name="Nakamura H."/>
            <person name="Mori M."/>
            <person name="Yoshida Y."/>
            <person name="Ohtoshi R."/>
            <person name="Malay A.D."/>
            <person name="Moran D.A.P."/>
            <person name="Tomita M."/>
            <person name="Numata K."/>
            <person name="Arakawa K."/>
        </authorList>
    </citation>
    <scope>NUCLEOTIDE SEQUENCE</scope>
</reference>
<dbReference type="EMBL" id="BMAO01007882">
    <property type="protein sequence ID" value="GFR19172.1"/>
    <property type="molecule type" value="Genomic_DNA"/>
</dbReference>
<organism evidence="2 3">
    <name type="scientific">Trichonephila clavata</name>
    <name type="common">Joro spider</name>
    <name type="synonym">Nephila clavata</name>
    <dbReference type="NCBI Taxonomy" id="2740835"/>
    <lineage>
        <taxon>Eukaryota</taxon>
        <taxon>Metazoa</taxon>
        <taxon>Ecdysozoa</taxon>
        <taxon>Arthropoda</taxon>
        <taxon>Chelicerata</taxon>
        <taxon>Arachnida</taxon>
        <taxon>Araneae</taxon>
        <taxon>Araneomorphae</taxon>
        <taxon>Entelegynae</taxon>
        <taxon>Araneoidea</taxon>
        <taxon>Nephilidae</taxon>
        <taxon>Trichonephila</taxon>
    </lineage>
</organism>
<keyword evidence="1" id="KW-0812">Transmembrane</keyword>
<proteinExistence type="predicted"/>
<evidence type="ECO:0000256" key="1">
    <source>
        <dbReference type="SAM" id="Phobius"/>
    </source>
</evidence>
<sequence length="121" mass="13817">MCGSITGWFLIESWNDSLFPWKVEATFYGINAFLCVVSILWVAGALPIAMNKFKENFHSKTHARLLYYHTKDELYLKGEVVNEPDFFLTGCEMISFRRSTILAFVGTSLTYTVLVVNTDSK</sequence>
<dbReference type="Proteomes" id="UP000887116">
    <property type="component" value="Unassembled WGS sequence"/>
</dbReference>
<name>A0A8X6H8Y7_TRICU</name>
<comment type="caution">
    <text evidence="2">The sequence shown here is derived from an EMBL/GenBank/DDBJ whole genome shotgun (WGS) entry which is preliminary data.</text>
</comment>
<protein>
    <submittedName>
        <fullName evidence="2">Uncharacterized protein</fullName>
    </submittedName>
</protein>
<accession>A0A8X6H8Y7</accession>
<dbReference type="OrthoDB" id="6415195at2759"/>
<feature type="transmembrane region" description="Helical" evidence="1">
    <location>
        <begin position="27"/>
        <end position="50"/>
    </location>
</feature>
<keyword evidence="1" id="KW-0472">Membrane</keyword>
<evidence type="ECO:0000313" key="3">
    <source>
        <dbReference type="Proteomes" id="UP000887116"/>
    </source>
</evidence>
<dbReference type="AlphaFoldDB" id="A0A8X6H8Y7"/>